<dbReference type="PANTHER" id="PTHR16675">
    <property type="entry name" value="MHC CLASS I-RELATED"/>
    <property type="match status" value="1"/>
</dbReference>
<organism evidence="21 22">
    <name type="scientific">Cavia porcellus</name>
    <name type="common">Guinea pig</name>
    <dbReference type="NCBI Taxonomy" id="10141"/>
    <lineage>
        <taxon>Eukaryota</taxon>
        <taxon>Metazoa</taxon>
        <taxon>Chordata</taxon>
        <taxon>Craniata</taxon>
        <taxon>Vertebrata</taxon>
        <taxon>Euteleostomi</taxon>
        <taxon>Mammalia</taxon>
        <taxon>Eutheria</taxon>
        <taxon>Euarchontoglires</taxon>
        <taxon>Glires</taxon>
        <taxon>Rodentia</taxon>
        <taxon>Hystricomorpha</taxon>
        <taxon>Caviidae</taxon>
        <taxon>Cavia</taxon>
    </lineage>
</organism>
<dbReference type="InterPro" id="IPR037055">
    <property type="entry name" value="MHC_I-like_Ag-recog_sf"/>
</dbReference>
<dbReference type="InterPro" id="IPR011161">
    <property type="entry name" value="MHC_I-like_Ag-recog"/>
</dbReference>
<evidence type="ECO:0000256" key="11">
    <source>
        <dbReference type="ARBA" id="ARBA00023136"/>
    </source>
</evidence>
<evidence type="ECO:0000256" key="16">
    <source>
        <dbReference type="ARBA" id="ARBA00037203"/>
    </source>
</evidence>
<keyword evidence="10" id="KW-1064">Adaptive immunity</keyword>
<accession>H0W6X8</accession>
<dbReference type="VEuPathDB" id="HostDB:ENSCPOG00000037513"/>
<evidence type="ECO:0000256" key="6">
    <source>
        <dbReference type="ARBA" id="ARBA00022729"/>
    </source>
</evidence>
<dbReference type="Pfam" id="PF16497">
    <property type="entry name" value="MHC_I_3"/>
    <property type="match status" value="1"/>
</dbReference>
<keyword evidence="5 18" id="KW-0812">Transmembrane</keyword>
<dbReference type="InterPro" id="IPR003597">
    <property type="entry name" value="Ig_C1-set"/>
</dbReference>
<dbReference type="GO" id="GO:0009897">
    <property type="term" value="C:external side of plasma membrane"/>
    <property type="evidence" value="ECO:0007669"/>
    <property type="project" value="TreeGrafter"/>
</dbReference>
<feature type="signal peptide" evidence="19">
    <location>
        <begin position="1"/>
        <end position="18"/>
    </location>
</feature>
<dbReference type="Ensembl" id="ENSCPOT00000025684.2">
    <property type="protein sequence ID" value="ENSCPOP00000018732.2"/>
    <property type="gene ID" value="ENSCPOG00000037513.1"/>
</dbReference>
<evidence type="ECO:0000256" key="19">
    <source>
        <dbReference type="SAM" id="SignalP"/>
    </source>
</evidence>
<name>H0W6X8_CAVPO</name>
<evidence type="ECO:0000256" key="2">
    <source>
        <dbReference type="ARBA" id="ARBA00004608"/>
    </source>
</evidence>
<evidence type="ECO:0000256" key="7">
    <source>
        <dbReference type="ARBA" id="ARBA00022753"/>
    </source>
</evidence>
<evidence type="ECO:0000259" key="20">
    <source>
        <dbReference type="PROSITE" id="PS50835"/>
    </source>
</evidence>
<protein>
    <recommendedName>
        <fullName evidence="20">Ig-like domain-containing protein</fullName>
    </recommendedName>
</protein>
<keyword evidence="22" id="KW-1185">Reference proteome</keyword>
<evidence type="ECO:0000313" key="22">
    <source>
        <dbReference type="Proteomes" id="UP000005447"/>
    </source>
</evidence>
<keyword evidence="4" id="KW-1003">Cell membrane</keyword>
<evidence type="ECO:0000256" key="14">
    <source>
        <dbReference type="ARBA" id="ARBA00023228"/>
    </source>
</evidence>
<dbReference type="GO" id="GO:0001916">
    <property type="term" value="P:positive regulation of T cell mediated cytotoxicity"/>
    <property type="evidence" value="ECO:0007669"/>
    <property type="project" value="TreeGrafter"/>
</dbReference>
<proteinExistence type="predicted"/>
<dbReference type="STRING" id="10141.ENSCPOP00000018732"/>
<dbReference type="GO" id="GO:0071723">
    <property type="term" value="F:lipopeptide binding"/>
    <property type="evidence" value="ECO:0007669"/>
    <property type="project" value="TreeGrafter"/>
</dbReference>
<dbReference type="InterPro" id="IPR013783">
    <property type="entry name" value="Ig-like_fold"/>
</dbReference>
<dbReference type="PROSITE" id="PS50835">
    <property type="entry name" value="IG_LIKE"/>
    <property type="match status" value="1"/>
</dbReference>
<dbReference type="GO" id="GO:0030883">
    <property type="term" value="F:endogenous lipid antigen binding"/>
    <property type="evidence" value="ECO:0007669"/>
    <property type="project" value="TreeGrafter"/>
</dbReference>
<dbReference type="InterPro" id="IPR050208">
    <property type="entry name" value="MHC_class-I_related"/>
</dbReference>
<dbReference type="GO" id="GO:0005765">
    <property type="term" value="C:lysosomal membrane"/>
    <property type="evidence" value="ECO:0007669"/>
    <property type="project" value="UniProtKB-SubCell"/>
</dbReference>
<dbReference type="EMBL" id="AAKN02043003">
    <property type="status" value="NOT_ANNOTATED_CDS"/>
    <property type="molecule type" value="Genomic_DNA"/>
</dbReference>
<evidence type="ECO:0000256" key="4">
    <source>
        <dbReference type="ARBA" id="ARBA00022475"/>
    </source>
</evidence>
<evidence type="ECO:0000256" key="5">
    <source>
        <dbReference type="ARBA" id="ARBA00022692"/>
    </source>
</evidence>
<comment type="subunit">
    <text evidence="17">Heterodimer with B2M (beta-2-microglobulin). Interacts with saposin C.</text>
</comment>
<comment type="function">
    <text evidence="16">Antigen-presenting protein that binds self and non-self lipid and glycolipid antigens and presents them to T-cell receptors on natural killer T-cells.</text>
</comment>
<evidence type="ECO:0000256" key="8">
    <source>
        <dbReference type="ARBA" id="ARBA00022859"/>
    </source>
</evidence>
<evidence type="ECO:0000256" key="17">
    <source>
        <dbReference type="ARBA" id="ARBA00038793"/>
    </source>
</evidence>
<evidence type="ECO:0000256" key="15">
    <source>
        <dbReference type="ARBA" id="ARBA00023319"/>
    </source>
</evidence>
<dbReference type="PANTHER" id="PTHR16675:SF130">
    <property type="entry name" value="T-CELL SURFACE GLYCOPROTEIN CD1B"/>
    <property type="match status" value="1"/>
</dbReference>
<evidence type="ECO:0000313" key="21">
    <source>
        <dbReference type="Ensembl" id="ENSCPOP00000018732.2"/>
    </source>
</evidence>
<comment type="subcellular location">
    <subcellularLocation>
        <location evidence="1">Cell membrane</location>
        <topology evidence="1">Single-pass type I membrane protein</topology>
    </subcellularLocation>
    <subcellularLocation>
        <location evidence="2">Endosome membrane</location>
    </subcellularLocation>
    <subcellularLocation>
        <location evidence="3">Lysosome membrane</location>
    </subcellularLocation>
</comment>
<reference evidence="21" key="2">
    <citation type="submission" date="2025-08" db="UniProtKB">
        <authorList>
            <consortium name="Ensembl"/>
        </authorList>
    </citation>
    <scope>IDENTIFICATION</scope>
    <source>
        <strain evidence="21">2N</strain>
    </source>
</reference>
<sequence length="330" mass="37034">MLLLILALLAFLFPAGNTQKALQGPTFFHGIQISSFFNHSMAQSRCSGWLGNMELVSFDGNTGTIIFKKPWAKGDFSNHEILELEELFQVYMLGFVREIQERMSDFHLQCESPEFQGIAGCELNSGGSIDLFLRVALEGLDFLSIKNLTCWPAPEGGIRAQKFCSLILQYKGICDIVENLLTITCVRYLFGVLESGKPEIQKQGLVSQGLSPGPGLLQLVCHVSGFYPKPVWVMWMRGEQELPETQKGDVLPNADETWYLQVTLDVAAEEAAGLSCRVKHSSLEGQDIILHWGHSISIGWIILAVLVPCLIILVLFVLWFYRRWSYEDIL</sequence>
<evidence type="ECO:0000256" key="9">
    <source>
        <dbReference type="ARBA" id="ARBA00022989"/>
    </source>
</evidence>
<dbReference type="GO" id="GO:0030884">
    <property type="term" value="F:exogenous lipid antigen binding"/>
    <property type="evidence" value="ECO:0007669"/>
    <property type="project" value="TreeGrafter"/>
</dbReference>
<dbReference type="GO" id="GO:0005615">
    <property type="term" value="C:extracellular space"/>
    <property type="evidence" value="ECO:0007669"/>
    <property type="project" value="TreeGrafter"/>
</dbReference>
<dbReference type="InterPro" id="IPR036179">
    <property type="entry name" value="Ig-like_dom_sf"/>
</dbReference>
<evidence type="ECO:0000256" key="3">
    <source>
        <dbReference type="ARBA" id="ARBA00004656"/>
    </source>
</evidence>
<evidence type="ECO:0000256" key="13">
    <source>
        <dbReference type="ARBA" id="ARBA00023180"/>
    </source>
</evidence>
<dbReference type="Proteomes" id="UP000005447">
    <property type="component" value="Unassembled WGS sequence"/>
</dbReference>
<dbReference type="GO" id="GO:0010008">
    <property type="term" value="C:endosome membrane"/>
    <property type="evidence" value="ECO:0007669"/>
    <property type="project" value="UniProtKB-SubCell"/>
</dbReference>
<evidence type="ECO:0000256" key="12">
    <source>
        <dbReference type="ARBA" id="ARBA00023157"/>
    </source>
</evidence>
<reference evidence="21" key="3">
    <citation type="submission" date="2025-09" db="UniProtKB">
        <authorList>
            <consortium name="Ensembl"/>
        </authorList>
    </citation>
    <scope>IDENTIFICATION</scope>
    <source>
        <strain evidence="21">2N</strain>
    </source>
</reference>
<dbReference type="FunFam" id="2.60.40.10:FF:000254">
    <property type="entry name" value="Antigen-presenting glycoprotein CD1d1"/>
    <property type="match status" value="1"/>
</dbReference>
<keyword evidence="6 19" id="KW-0732">Signal</keyword>
<keyword evidence="8" id="KW-0391">Immunity</keyword>
<dbReference type="AlphaFoldDB" id="H0W6X8"/>
<feature type="chain" id="PRO_5012723073" description="Ig-like domain-containing protein" evidence="19">
    <location>
        <begin position="19"/>
        <end position="330"/>
    </location>
</feature>
<dbReference type="Pfam" id="PF07654">
    <property type="entry name" value="C1-set"/>
    <property type="match status" value="1"/>
</dbReference>
<dbReference type="Gene3D" id="2.60.40.10">
    <property type="entry name" value="Immunoglobulins"/>
    <property type="match status" value="1"/>
</dbReference>
<dbReference type="GO" id="GO:0002250">
    <property type="term" value="P:adaptive immune response"/>
    <property type="evidence" value="ECO:0007669"/>
    <property type="project" value="UniProtKB-KW"/>
</dbReference>
<dbReference type="Bgee" id="ENSCPOG00000037513">
    <property type="expression patterns" value="Expressed in zone of skin and 1 other cell type or tissue"/>
</dbReference>
<dbReference type="Gene3D" id="3.30.500.10">
    <property type="entry name" value="MHC class I-like antigen recognition-like"/>
    <property type="match status" value="1"/>
</dbReference>
<dbReference type="InParanoid" id="H0W6X8"/>
<keyword evidence="13" id="KW-0325">Glycoprotein</keyword>
<dbReference type="SUPFAM" id="SSF48726">
    <property type="entry name" value="Immunoglobulin"/>
    <property type="match status" value="1"/>
</dbReference>
<dbReference type="GO" id="GO:0048007">
    <property type="term" value="P:antigen processing and presentation, exogenous lipid antigen via MHC class Ib"/>
    <property type="evidence" value="ECO:0007669"/>
    <property type="project" value="TreeGrafter"/>
</dbReference>
<keyword evidence="14" id="KW-0458">Lysosome</keyword>
<evidence type="ECO:0000256" key="18">
    <source>
        <dbReference type="SAM" id="Phobius"/>
    </source>
</evidence>
<dbReference type="InterPro" id="IPR011162">
    <property type="entry name" value="MHC_I/II-like_Ag-recog"/>
</dbReference>
<feature type="transmembrane region" description="Helical" evidence="18">
    <location>
        <begin position="298"/>
        <end position="321"/>
    </location>
</feature>
<dbReference type="CDD" id="cd21029">
    <property type="entry name" value="IgC1_CD1"/>
    <property type="match status" value="1"/>
</dbReference>
<dbReference type="GO" id="GO:0048006">
    <property type="term" value="P:antigen processing and presentation, endogenous lipid antigen via MHC class Ib"/>
    <property type="evidence" value="ECO:0007669"/>
    <property type="project" value="TreeGrafter"/>
</dbReference>
<keyword evidence="15" id="KW-0393">Immunoglobulin domain</keyword>
<keyword evidence="12" id="KW-1015">Disulfide bond</keyword>
<keyword evidence="9 18" id="KW-1133">Transmembrane helix</keyword>
<evidence type="ECO:0000256" key="1">
    <source>
        <dbReference type="ARBA" id="ARBA00004251"/>
    </source>
</evidence>
<dbReference type="OMA" id="QTHIFRK"/>
<evidence type="ECO:0000256" key="10">
    <source>
        <dbReference type="ARBA" id="ARBA00023130"/>
    </source>
</evidence>
<dbReference type="SUPFAM" id="SSF54452">
    <property type="entry name" value="MHC antigen-recognition domain"/>
    <property type="match status" value="1"/>
</dbReference>
<keyword evidence="11 18" id="KW-0472">Membrane</keyword>
<feature type="domain" description="Ig-like" evidence="20">
    <location>
        <begin position="198"/>
        <end position="282"/>
    </location>
</feature>
<keyword evidence="7" id="KW-0967">Endosome</keyword>
<dbReference type="GeneTree" id="ENSGT01120000271825"/>
<dbReference type="InterPro" id="IPR007110">
    <property type="entry name" value="Ig-like_dom"/>
</dbReference>
<reference evidence="22" key="1">
    <citation type="journal article" date="2011" name="Nature">
        <title>A high-resolution map of human evolutionary constraint using 29 mammals.</title>
        <authorList>
            <person name="Lindblad-Toh K."/>
            <person name="Garber M."/>
            <person name="Zuk O."/>
            <person name="Lin M.F."/>
            <person name="Parker B.J."/>
            <person name="Washietl S."/>
            <person name="Kheradpour P."/>
            <person name="Ernst J."/>
            <person name="Jordan G."/>
            <person name="Mauceli E."/>
            <person name="Ward L.D."/>
            <person name="Lowe C.B."/>
            <person name="Holloway A.K."/>
            <person name="Clamp M."/>
            <person name="Gnerre S."/>
            <person name="Alfoldi J."/>
            <person name="Beal K."/>
            <person name="Chang J."/>
            <person name="Clawson H."/>
            <person name="Cuff J."/>
            <person name="Di Palma F."/>
            <person name="Fitzgerald S."/>
            <person name="Flicek P."/>
            <person name="Guttman M."/>
            <person name="Hubisz M.J."/>
            <person name="Jaffe D.B."/>
            <person name="Jungreis I."/>
            <person name="Kent W.J."/>
            <person name="Kostka D."/>
            <person name="Lara M."/>
            <person name="Martins A.L."/>
            <person name="Massingham T."/>
            <person name="Moltke I."/>
            <person name="Raney B.J."/>
            <person name="Rasmussen M.D."/>
            <person name="Robinson J."/>
            <person name="Stark A."/>
            <person name="Vilella A.J."/>
            <person name="Wen J."/>
            <person name="Xie X."/>
            <person name="Zody M.C."/>
            <person name="Baldwin J."/>
            <person name="Bloom T."/>
            <person name="Chin C.W."/>
            <person name="Heiman D."/>
            <person name="Nicol R."/>
            <person name="Nusbaum C."/>
            <person name="Young S."/>
            <person name="Wilkinson J."/>
            <person name="Worley K.C."/>
            <person name="Kovar C.L."/>
            <person name="Muzny D.M."/>
            <person name="Gibbs R.A."/>
            <person name="Cree A."/>
            <person name="Dihn H.H."/>
            <person name="Fowler G."/>
            <person name="Jhangiani S."/>
            <person name="Joshi V."/>
            <person name="Lee S."/>
            <person name="Lewis L.R."/>
            <person name="Nazareth L.V."/>
            <person name="Okwuonu G."/>
            <person name="Santibanez J."/>
            <person name="Warren W.C."/>
            <person name="Mardis E.R."/>
            <person name="Weinstock G.M."/>
            <person name="Wilson R.K."/>
            <person name="Delehaunty K."/>
            <person name="Dooling D."/>
            <person name="Fronik C."/>
            <person name="Fulton L."/>
            <person name="Fulton B."/>
            <person name="Graves T."/>
            <person name="Minx P."/>
            <person name="Sodergren E."/>
            <person name="Birney E."/>
            <person name="Margulies E.H."/>
            <person name="Herrero J."/>
            <person name="Green E.D."/>
            <person name="Haussler D."/>
            <person name="Siepel A."/>
            <person name="Goldman N."/>
            <person name="Pollard K.S."/>
            <person name="Pedersen J.S."/>
            <person name="Lander E.S."/>
            <person name="Kellis M."/>
        </authorList>
    </citation>
    <scope>NUCLEOTIDE SEQUENCE [LARGE SCALE GENOMIC DNA]</scope>
    <source>
        <strain evidence="22">2N</strain>
    </source>
</reference>
<dbReference type="SMART" id="SM00407">
    <property type="entry name" value="IGc1"/>
    <property type="match status" value="1"/>
</dbReference>